<reference evidence="8 9" key="1">
    <citation type="submission" date="2017-09" db="EMBL/GenBank/DDBJ databases">
        <title>Depth-based differentiation of microbial function through sediment-hosted aquifers and enrichment of novel symbionts in the deep terrestrial subsurface.</title>
        <authorList>
            <person name="Probst A.J."/>
            <person name="Ladd B."/>
            <person name="Jarett J.K."/>
            <person name="Geller-Mcgrath D.E."/>
            <person name="Sieber C.M."/>
            <person name="Emerson J.B."/>
            <person name="Anantharaman K."/>
            <person name="Thomas B.C."/>
            <person name="Malmstrom R."/>
            <person name="Stieglmeier M."/>
            <person name="Klingl A."/>
            <person name="Woyke T."/>
            <person name="Ryan C.M."/>
            <person name="Banfield J.F."/>
        </authorList>
    </citation>
    <scope>NUCLEOTIDE SEQUENCE [LARGE SCALE GENOMIC DNA]</scope>
    <source>
        <strain evidence="8">CG11_big_fil_rev_8_21_14_0_20_36_8</strain>
    </source>
</reference>
<dbReference type="GO" id="GO:0048476">
    <property type="term" value="C:Holliday junction resolvase complex"/>
    <property type="evidence" value="ECO:0007669"/>
    <property type="project" value="UniProtKB-UniRule"/>
</dbReference>
<feature type="region of interest" description="Domain III" evidence="6">
    <location>
        <begin position="149"/>
        <end position="193"/>
    </location>
</feature>
<dbReference type="GO" id="GO:0005737">
    <property type="term" value="C:cytoplasm"/>
    <property type="evidence" value="ECO:0007669"/>
    <property type="project" value="UniProtKB-SubCell"/>
</dbReference>
<dbReference type="InterPro" id="IPR010994">
    <property type="entry name" value="RuvA_2-like"/>
</dbReference>
<protein>
    <recommendedName>
        <fullName evidence="6">Holliday junction branch migration complex subunit RuvA</fullName>
    </recommendedName>
</protein>
<dbReference type="InterPro" id="IPR011114">
    <property type="entry name" value="RuvA_C"/>
</dbReference>
<dbReference type="CDD" id="cd14332">
    <property type="entry name" value="UBA_RuvA_C"/>
    <property type="match status" value="1"/>
</dbReference>
<dbReference type="GO" id="GO:0009378">
    <property type="term" value="F:four-way junction helicase activity"/>
    <property type="evidence" value="ECO:0007669"/>
    <property type="project" value="InterPro"/>
</dbReference>
<keyword evidence="2 6" id="KW-0227">DNA damage</keyword>
<evidence type="ECO:0000256" key="1">
    <source>
        <dbReference type="ARBA" id="ARBA00022490"/>
    </source>
</evidence>
<evidence type="ECO:0000256" key="6">
    <source>
        <dbReference type="HAMAP-Rule" id="MF_00031"/>
    </source>
</evidence>
<dbReference type="GO" id="GO:0006310">
    <property type="term" value="P:DNA recombination"/>
    <property type="evidence" value="ECO:0007669"/>
    <property type="project" value="UniProtKB-UniRule"/>
</dbReference>
<dbReference type="Pfam" id="PF01330">
    <property type="entry name" value="RuvA_N"/>
    <property type="match status" value="1"/>
</dbReference>
<dbReference type="InterPro" id="IPR012340">
    <property type="entry name" value="NA-bd_OB-fold"/>
</dbReference>
<comment type="subunit">
    <text evidence="6">Homotetramer. Forms an RuvA(8)-RuvB(12)-Holliday junction (HJ) complex. HJ DNA is sandwiched between 2 RuvA tetramers; dsDNA enters through RuvA and exits via RuvB. An RuvB hexamer assembles on each DNA strand where it exits the tetramer. Each RuvB hexamer is contacted by two RuvA subunits (via domain III) on 2 adjacent RuvB subunits; this complex drives branch migration. In the full resolvosome a probable DNA-RuvA(4)-RuvB(12)-RuvC(2) complex forms which resolves the HJ.</text>
</comment>
<proteinExistence type="inferred from homology"/>
<dbReference type="GO" id="GO:0000400">
    <property type="term" value="F:four-way junction DNA binding"/>
    <property type="evidence" value="ECO:0007669"/>
    <property type="project" value="UniProtKB-UniRule"/>
</dbReference>
<comment type="caution">
    <text evidence="6">Lacks conserved residue(s) required for the propagation of feature annotation.</text>
</comment>
<organism evidence="8 9">
    <name type="scientific">Candidatus Roizmanbacteria bacterium CG11_big_fil_rev_8_21_14_0_20_36_8</name>
    <dbReference type="NCBI Taxonomy" id="1974856"/>
    <lineage>
        <taxon>Bacteria</taxon>
        <taxon>Candidatus Roizmaniibacteriota</taxon>
    </lineage>
</organism>
<dbReference type="InterPro" id="IPR003583">
    <property type="entry name" value="Hlx-hairpin-Hlx_DNA-bd_motif"/>
</dbReference>
<dbReference type="Gene3D" id="1.10.150.20">
    <property type="entry name" value="5' to 3' exonuclease, C-terminal subdomain"/>
    <property type="match status" value="1"/>
</dbReference>
<dbReference type="Proteomes" id="UP000231056">
    <property type="component" value="Unassembled WGS sequence"/>
</dbReference>
<dbReference type="InterPro" id="IPR000085">
    <property type="entry name" value="RuvA"/>
</dbReference>
<name>A0A2M6IUJ0_9BACT</name>
<sequence length="193" mass="21723">MIGKIKGTVSEIDGNEVLIETVSGLFYKVYFTNALLETIVENDEVEVYTYHLIREDSQMLFGFEHKKEYRLFELLLTVQGVGPKSAFMIVSESTGDKIINAVRQNDHAYFTRIKGLGKKTALKIILELSQKFHSEFTLLPDIPFSNEDQTVHDALLSLGFESKDIGDILSKISKDASIEDKLKEAIGLISSRT</sequence>
<comment type="similarity">
    <text evidence="6">Belongs to the RuvA family.</text>
</comment>
<comment type="function">
    <text evidence="6">The RuvA-RuvB-RuvC complex processes Holliday junction (HJ) DNA during genetic recombination and DNA repair, while the RuvA-RuvB complex plays an important role in the rescue of blocked DNA replication forks via replication fork reversal (RFR). RuvA specifically binds to HJ cruciform DNA, conferring on it an open structure. The RuvB hexamer acts as an ATP-dependent pump, pulling dsDNA into and through the RuvAB complex. HJ branch migration allows RuvC to scan DNA until it finds its consensus sequence, where it cleaves and resolves the cruciform DNA.</text>
</comment>
<comment type="caution">
    <text evidence="8">The sequence shown here is derived from an EMBL/GenBank/DDBJ whole genome shotgun (WGS) entry which is preliminary data.</text>
</comment>
<dbReference type="NCBIfam" id="TIGR00084">
    <property type="entry name" value="ruvA"/>
    <property type="match status" value="1"/>
</dbReference>
<comment type="subcellular location">
    <subcellularLocation>
        <location evidence="6">Cytoplasm</location>
    </subcellularLocation>
</comment>
<dbReference type="Gene3D" id="2.40.50.140">
    <property type="entry name" value="Nucleic acid-binding proteins"/>
    <property type="match status" value="1"/>
</dbReference>
<accession>A0A2M6IUJ0</accession>
<comment type="domain">
    <text evidence="6">Has three domains with a flexible linker between the domains II and III and assumes an 'L' shape. Domain III is highly mobile and contacts RuvB.</text>
</comment>
<gene>
    <name evidence="6 8" type="primary">ruvA</name>
    <name evidence="8" type="ORF">COV58_01680</name>
</gene>
<dbReference type="Pfam" id="PF14520">
    <property type="entry name" value="HHH_5"/>
    <property type="match status" value="1"/>
</dbReference>
<evidence type="ECO:0000259" key="7">
    <source>
        <dbReference type="SMART" id="SM00278"/>
    </source>
</evidence>
<dbReference type="HAMAP" id="MF_00031">
    <property type="entry name" value="DNA_HJ_migration_RuvA"/>
    <property type="match status" value="1"/>
</dbReference>
<dbReference type="EMBL" id="PCVM01000040">
    <property type="protein sequence ID" value="PIQ73589.1"/>
    <property type="molecule type" value="Genomic_DNA"/>
</dbReference>
<dbReference type="GO" id="GO:0005524">
    <property type="term" value="F:ATP binding"/>
    <property type="evidence" value="ECO:0007669"/>
    <property type="project" value="InterPro"/>
</dbReference>
<evidence type="ECO:0000313" key="9">
    <source>
        <dbReference type="Proteomes" id="UP000231056"/>
    </source>
</evidence>
<keyword evidence="1 6" id="KW-0963">Cytoplasm</keyword>
<dbReference type="InterPro" id="IPR013849">
    <property type="entry name" value="DNA_helicase_Holl-junc_RuvA_I"/>
</dbReference>
<evidence type="ECO:0000256" key="3">
    <source>
        <dbReference type="ARBA" id="ARBA00023125"/>
    </source>
</evidence>
<evidence type="ECO:0000313" key="8">
    <source>
        <dbReference type="EMBL" id="PIQ73589.1"/>
    </source>
</evidence>
<evidence type="ECO:0000256" key="5">
    <source>
        <dbReference type="ARBA" id="ARBA00023204"/>
    </source>
</evidence>
<dbReference type="SUPFAM" id="SSF47781">
    <property type="entry name" value="RuvA domain 2-like"/>
    <property type="match status" value="1"/>
</dbReference>
<dbReference type="SMART" id="SM00278">
    <property type="entry name" value="HhH1"/>
    <property type="match status" value="2"/>
</dbReference>
<feature type="domain" description="Helix-hairpin-helix DNA-binding motif class 1" evidence="7">
    <location>
        <begin position="73"/>
        <end position="92"/>
    </location>
</feature>
<keyword evidence="3 6" id="KW-0238">DNA-binding</keyword>
<dbReference type="SUPFAM" id="SSF50249">
    <property type="entry name" value="Nucleic acid-binding proteins"/>
    <property type="match status" value="1"/>
</dbReference>
<feature type="domain" description="Helix-hairpin-helix DNA-binding motif class 1" evidence="7">
    <location>
        <begin position="108"/>
        <end position="127"/>
    </location>
</feature>
<keyword evidence="5 6" id="KW-0234">DNA repair</keyword>
<dbReference type="Pfam" id="PF07499">
    <property type="entry name" value="RuvA_C"/>
    <property type="match status" value="1"/>
</dbReference>
<dbReference type="GO" id="GO:0006281">
    <property type="term" value="P:DNA repair"/>
    <property type="evidence" value="ECO:0007669"/>
    <property type="project" value="UniProtKB-UniRule"/>
</dbReference>
<dbReference type="GO" id="GO:0009379">
    <property type="term" value="C:Holliday junction helicase complex"/>
    <property type="evidence" value="ECO:0007669"/>
    <property type="project" value="InterPro"/>
</dbReference>
<evidence type="ECO:0000256" key="4">
    <source>
        <dbReference type="ARBA" id="ARBA00023172"/>
    </source>
</evidence>
<evidence type="ECO:0000256" key="2">
    <source>
        <dbReference type="ARBA" id="ARBA00022763"/>
    </source>
</evidence>
<keyword evidence="4 6" id="KW-0233">DNA recombination</keyword>
<feature type="region of interest" description="Domain I" evidence="6">
    <location>
        <begin position="1"/>
        <end position="64"/>
    </location>
</feature>
<dbReference type="AlphaFoldDB" id="A0A2M6IUJ0"/>